<dbReference type="Pfam" id="PF00106">
    <property type="entry name" value="adh_short"/>
    <property type="match status" value="1"/>
</dbReference>
<dbReference type="InterPro" id="IPR036291">
    <property type="entry name" value="NAD(P)-bd_dom_sf"/>
</dbReference>
<organism evidence="4 5">
    <name type="scientific">Chitinophaga pinensis (strain ATCC 43595 / DSM 2588 / LMG 13176 / NBRC 15968 / NCIMB 11800 / UQM 2034)</name>
    <dbReference type="NCBI Taxonomy" id="485918"/>
    <lineage>
        <taxon>Bacteria</taxon>
        <taxon>Pseudomonadati</taxon>
        <taxon>Bacteroidota</taxon>
        <taxon>Chitinophagia</taxon>
        <taxon>Chitinophagales</taxon>
        <taxon>Chitinophagaceae</taxon>
        <taxon>Chitinophaga</taxon>
    </lineage>
</organism>
<protein>
    <submittedName>
        <fullName evidence="4">Short-chain dehydrogenase/reductase SDR</fullName>
    </submittedName>
</protein>
<reference evidence="4 5" key="2">
    <citation type="journal article" date="2010" name="Stand. Genomic Sci.">
        <title>Complete genome sequence of Chitinophaga pinensis type strain (UQM 2034).</title>
        <authorList>
            <person name="Glavina Del Rio T."/>
            <person name="Abt B."/>
            <person name="Spring S."/>
            <person name="Lapidus A."/>
            <person name="Nolan M."/>
            <person name="Tice H."/>
            <person name="Copeland A."/>
            <person name="Cheng J.F."/>
            <person name="Chen F."/>
            <person name="Bruce D."/>
            <person name="Goodwin L."/>
            <person name="Pitluck S."/>
            <person name="Ivanova N."/>
            <person name="Mavromatis K."/>
            <person name="Mikhailova N."/>
            <person name="Pati A."/>
            <person name="Chen A."/>
            <person name="Palaniappan K."/>
            <person name="Land M."/>
            <person name="Hauser L."/>
            <person name="Chang Y.J."/>
            <person name="Jeffries C.D."/>
            <person name="Chain P."/>
            <person name="Saunders E."/>
            <person name="Detter J.C."/>
            <person name="Brettin T."/>
            <person name="Rohde M."/>
            <person name="Goker M."/>
            <person name="Bristow J."/>
            <person name="Eisen J.A."/>
            <person name="Markowitz V."/>
            <person name="Hugenholtz P."/>
            <person name="Kyrpides N.C."/>
            <person name="Klenk H.P."/>
            <person name="Lucas S."/>
        </authorList>
    </citation>
    <scope>NUCLEOTIDE SEQUENCE [LARGE SCALE GENOMIC DNA]</scope>
    <source>
        <strain evidence="5">ATCC 43595 / DSM 2588 / LMG 13176 / NBRC 15968 / NCIMB 11800 / UQM 2034</strain>
    </source>
</reference>
<dbReference type="SUPFAM" id="SSF51735">
    <property type="entry name" value="NAD(P)-binding Rossmann-fold domains"/>
    <property type="match status" value="1"/>
</dbReference>
<dbReference type="PANTHER" id="PTHR44196">
    <property type="entry name" value="DEHYDROGENASE/REDUCTASE SDR FAMILY MEMBER 7B"/>
    <property type="match status" value="1"/>
</dbReference>
<dbReference type="GO" id="GO:0016491">
    <property type="term" value="F:oxidoreductase activity"/>
    <property type="evidence" value="ECO:0007669"/>
    <property type="project" value="UniProtKB-KW"/>
</dbReference>
<evidence type="ECO:0000256" key="1">
    <source>
        <dbReference type="ARBA" id="ARBA00006484"/>
    </source>
</evidence>
<sequence length="263" mass="28919">MKVTLITGASVGIGEAIARQIAQQKENLVLVARSEQALQLLCKTLTQQFGIKADYITADLCKPESAEFIYQTCKERGYEVESLINNAGMGSGGELIMRDLQHELNMMLLNMNAMVSLTHFFLKDMAVRKRGTIVNIGSLLSFIPAPYMAVYCATKAFVRSFSRALYEEAKPHGVHVLLFCPGLTDSNFIQGSAVDEKTANALTAGVRAQTPEQVATEFIKAYKEKRKFAISGGFNRFGAKILSILSDATIAGQTAKTYRKRML</sequence>
<dbReference type="OrthoDB" id="9808814at2"/>
<gene>
    <name evidence="4" type="ordered locus">Cpin_6133</name>
</gene>
<dbReference type="GO" id="GO:0016020">
    <property type="term" value="C:membrane"/>
    <property type="evidence" value="ECO:0007669"/>
    <property type="project" value="TreeGrafter"/>
</dbReference>
<dbReference type="PIRSF" id="PIRSF000126">
    <property type="entry name" value="11-beta-HSD1"/>
    <property type="match status" value="1"/>
</dbReference>
<dbReference type="Proteomes" id="UP000002215">
    <property type="component" value="Chromosome"/>
</dbReference>
<reference evidence="5" key="1">
    <citation type="submission" date="2009-08" db="EMBL/GenBank/DDBJ databases">
        <title>The complete genome of Chitinophaga pinensis DSM 2588.</title>
        <authorList>
            <consortium name="US DOE Joint Genome Institute (JGI-PGF)"/>
            <person name="Lucas S."/>
            <person name="Copeland A."/>
            <person name="Lapidus A."/>
            <person name="Glavina del Rio T."/>
            <person name="Dalin E."/>
            <person name="Tice H."/>
            <person name="Bruce D."/>
            <person name="Goodwin L."/>
            <person name="Pitluck S."/>
            <person name="Kyrpides N."/>
            <person name="Mavromatis K."/>
            <person name="Ivanova N."/>
            <person name="Mikhailova N."/>
            <person name="Sims D."/>
            <person name="Meinche L."/>
            <person name="Brettin T."/>
            <person name="Detter J.C."/>
            <person name="Han C."/>
            <person name="Larimer F."/>
            <person name="Land M."/>
            <person name="Hauser L."/>
            <person name="Markowitz V."/>
            <person name="Cheng J.-F."/>
            <person name="Hugenholtz P."/>
            <person name="Woyke T."/>
            <person name="Wu D."/>
            <person name="Spring S."/>
            <person name="Klenk H.-P."/>
            <person name="Eisen J.A."/>
        </authorList>
    </citation>
    <scope>NUCLEOTIDE SEQUENCE [LARGE SCALE GENOMIC DNA]</scope>
    <source>
        <strain evidence="5">ATCC 43595 / DSM 2588 / LMG 13176 / NBRC 15968 / NCIMB 11800 / UQM 2034</strain>
    </source>
</reference>
<dbReference type="KEGG" id="cpi:Cpin_6133"/>
<accession>A0A979GA57</accession>
<name>A0A979GA57_CHIPD</name>
<evidence type="ECO:0000256" key="3">
    <source>
        <dbReference type="RuleBase" id="RU000363"/>
    </source>
</evidence>
<dbReference type="RefSeq" id="WP_012793707.1">
    <property type="nucleotide sequence ID" value="NC_013132.1"/>
</dbReference>
<dbReference type="InterPro" id="IPR002347">
    <property type="entry name" value="SDR_fam"/>
</dbReference>
<dbReference type="AlphaFoldDB" id="A0A979GA57"/>
<keyword evidence="2" id="KW-0560">Oxidoreductase</keyword>
<dbReference type="PRINTS" id="PR00081">
    <property type="entry name" value="GDHRDH"/>
</dbReference>
<dbReference type="EMBL" id="CP001699">
    <property type="protein sequence ID" value="ACU63542.1"/>
    <property type="molecule type" value="Genomic_DNA"/>
</dbReference>
<evidence type="ECO:0000256" key="2">
    <source>
        <dbReference type="ARBA" id="ARBA00023002"/>
    </source>
</evidence>
<evidence type="ECO:0000313" key="5">
    <source>
        <dbReference type="Proteomes" id="UP000002215"/>
    </source>
</evidence>
<dbReference type="PRINTS" id="PR00080">
    <property type="entry name" value="SDRFAMILY"/>
</dbReference>
<proteinExistence type="inferred from homology"/>
<dbReference type="PANTHER" id="PTHR44196:SF2">
    <property type="entry name" value="SHORT-CHAIN DEHYDROGENASE-RELATED"/>
    <property type="match status" value="1"/>
</dbReference>
<evidence type="ECO:0000313" key="4">
    <source>
        <dbReference type="EMBL" id="ACU63542.1"/>
    </source>
</evidence>
<comment type="similarity">
    <text evidence="1 3">Belongs to the short-chain dehydrogenases/reductases (SDR) family.</text>
</comment>
<dbReference type="Gene3D" id="3.40.50.720">
    <property type="entry name" value="NAD(P)-binding Rossmann-like Domain"/>
    <property type="match status" value="1"/>
</dbReference>